<evidence type="ECO:0000256" key="1">
    <source>
        <dbReference type="PROSITE-ProRule" id="PRU00169"/>
    </source>
</evidence>
<dbReference type="EMBL" id="CP119083">
    <property type="protein sequence ID" value="WEF34186.1"/>
    <property type="molecule type" value="Genomic_DNA"/>
</dbReference>
<evidence type="ECO:0000259" key="3">
    <source>
        <dbReference type="PROSITE" id="PS50883"/>
    </source>
</evidence>
<keyword evidence="1" id="KW-0597">Phosphoprotein</keyword>
<accession>A0ABY8BE49</accession>
<sequence length="397" mass="43432">MEIAQLQFLVAEAEPVQRELLAGLLRSLGAQHIHTVPDGHAALLAVQGAAPPIDIAVIDLALPGMDGLELIRRLAEERCRAGLIVVGAQSGDILFSVETMALAYGVDLLGTTAKPATVSRLEKLIGHYAPANSPAPVPAHPEFTFAEVGRGLQAREFDPFFQPKIELETGQLKGLEMFARWRHPHHGVLGPAAFVPVLEANGRMDFLDWSMIEKSVAACRTLHDQGIPISFSVNVAPGTLSHPQFVGQITACLERHRILPGYLTFEITESAVLQTDPHFLERLLRLRMMGFGLAIDDYGTGRSNLQLLASIPFSELKIDRSFVDGASKKRALGTVLKSYLGLARSLDRRSCAVGVETKQDWDFLQGLGCTYAQGYYIGSPMAVEDVPAWLAEWREFF</sequence>
<feature type="domain" description="EAL" evidence="3">
    <location>
        <begin position="141"/>
        <end position="394"/>
    </location>
</feature>
<evidence type="ECO:0000259" key="2">
    <source>
        <dbReference type="PROSITE" id="PS50110"/>
    </source>
</evidence>
<dbReference type="PROSITE" id="PS50110">
    <property type="entry name" value="RESPONSE_REGULATORY"/>
    <property type="match status" value="1"/>
</dbReference>
<proteinExistence type="predicted"/>
<dbReference type="SMART" id="SM00052">
    <property type="entry name" value="EAL"/>
    <property type="match status" value="1"/>
</dbReference>
<dbReference type="InterPro" id="IPR001789">
    <property type="entry name" value="Sig_transdc_resp-reg_receiver"/>
</dbReference>
<dbReference type="Gene3D" id="3.20.20.450">
    <property type="entry name" value="EAL domain"/>
    <property type="match status" value="1"/>
</dbReference>
<protein>
    <submittedName>
        <fullName evidence="4">EAL domain-containing response regulator</fullName>
    </submittedName>
</protein>
<dbReference type="Pfam" id="PF00563">
    <property type="entry name" value="EAL"/>
    <property type="match status" value="1"/>
</dbReference>
<name>A0ABY8BE49_9BURK</name>
<dbReference type="Gene3D" id="3.40.50.2300">
    <property type="match status" value="1"/>
</dbReference>
<dbReference type="CDD" id="cd01948">
    <property type="entry name" value="EAL"/>
    <property type="match status" value="1"/>
</dbReference>
<gene>
    <name evidence="4" type="ORF">PX653_05285</name>
</gene>
<keyword evidence="5" id="KW-1185">Reference proteome</keyword>
<dbReference type="RefSeq" id="WP_277416865.1">
    <property type="nucleotide sequence ID" value="NZ_CP119083.1"/>
</dbReference>
<reference evidence="4 5" key="1">
    <citation type="submission" date="2023-02" db="EMBL/GenBank/DDBJ databases">
        <title>Gemone sequence of Telluria chitinolytica ACM 3522T.</title>
        <authorList>
            <person name="Frediansyah A."/>
            <person name="Miess H."/>
            <person name="Gross H."/>
        </authorList>
    </citation>
    <scope>NUCLEOTIDE SEQUENCE [LARGE SCALE GENOMIC DNA]</scope>
    <source>
        <strain evidence="4 5">ACM 3522</strain>
    </source>
</reference>
<feature type="domain" description="Response regulatory" evidence="2">
    <location>
        <begin position="7"/>
        <end position="129"/>
    </location>
</feature>
<dbReference type="InterPro" id="IPR011006">
    <property type="entry name" value="CheY-like_superfamily"/>
</dbReference>
<feature type="modified residue" description="4-aspartylphosphate" evidence="1">
    <location>
        <position position="59"/>
    </location>
</feature>
<dbReference type="InterPro" id="IPR035919">
    <property type="entry name" value="EAL_sf"/>
</dbReference>
<dbReference type="SMART" id="SM00448">
    <property type="entry name" value="REC"/>
    <property type="match status" value="1"/>
</dbReference>
<organism evidence="4 5">
    <name type="scientific">Pseudoduganella chitinolytica</name>
    <dbReference type="NCBI Taxonomy" id="34070"/>
    <lineage>
        <taxon>Bacteria</taxon>
        <taxon>Pseudomonadati</taxon>
        <taxon>Pseudomonadota</taxon>
        <taxon>Betaproteobacteria</taxon>
        <taxon>Burkholderiales</taxon>
        <taxon>Oxalobacteraceae</taxon>
        <taxon>Telluria group</taxon>
        <taxon>Pseudoduganella</taxon>
    </lineage>
</organism>
<evidence type="ECO:0000313" key="5">
    <source>
        <dbReference type="Proteomes" id="UP001216510"/>
    </source>
</evidence>
<dbReference type="InterPro" id="IPR001633">
    <property type="entry name" value="EAL_dom"/>
</dbReference>
<dbReference type="Pfam" id="PF00072">
    <property type="entry name" value="Response_reg"/>
    <property type="match status" value="1"/>
</dbReference>
<dbReference type="PROSITE" id="PS50883">
    <property type="entry name" value="EAL"/>
    <property type="match status" value="1"/>
</dbReference>
<dbReference type="PANTHER" id="PTHR33121">
    <property type="entry name" value="CYCLIC DI-GMP PHOSPHODIESTERASE PDEF"/>
    <property type="match status" value="1"/>
</dbReference>
<dbReference type="Proteomes" id="UP001216510">
    <property type="component" value="Chromosome"/>
</dbReference>
<dbReference type="SUPFAM" id="SSF52172">
    <property type="entry name" value="CheY-like"/>
    <property type="match status" value="1"/>
</dbReference>
<dbReference type="InterPro" id="IPR050706">
    <property type="entry name" value="Cyclic-di-GMP_PDE-like"/>
</dbReference>
<evidence type="ECO:0000313" key="4">
    <source>
        <dbReference type="EMBL" id="WEF34186.1"/>
    </source>
</evidence>
<dbReference type="SUPFAM" id="SSF141868">
    <property type="entry name" value="EAL domain-like"/>
    <property type="match status" value="1"/>
</dbReference>
<dbReference type="PANTHER" id="PTHR33121:SF70">
    <property type="entry name" value="SIGNALING PROTEIN YKOW"/>
    <property type="match status" value="1"/>
</dbReference>